<accession>A0ABR0QQW8</accession>
<keyword evidence="4" id="KW-0134">Cell wall</keyword>
<dbReference type="InterPro" id="IPR012334">
    <property type="entry name" value="Pectin_lyas_fold"/>
</dbReference>
<dbReference type="EC" id="3.1.1.11" evidence="4"/>
<protein>
    <recommendedName>
        <fullName evidence="4">Pectinesterase</fullName>
        <ecNumber evidence="4">3.1.1.11</ecNumber>
    </recommendedName>
</protein>
<reference evidence="6 7" key="1">
    <citation type="submission" date="2023-03" db="EMBL/GenBank/DDBJ databases">
        <title>WGS of Gossypium arboreum.</title>
        <authorList>
            <person name="Yu D."/>
        </authorList>
    </citation>
    <scope>NUCLEOTIDE SEQUENCE [LARGE SCALE GENOMIC DNA]</scope>
    <source>
        <tissue evidence="6">Leaf</tissue>
    </source>
</reference>
<keyword evidence="2 4" id="KW-0378">Hydrolase</keyword>
<comment type="catalytic activity">
    <reaction evidence="4">
        <text>[(1-&gt;4)-alpha-D-galacturonosyl methyl ester](n) + n H2O = [(1-&gt;4)-alpha-D-galacturonosyl](n) + n methanol + n H(+)</text>
        <dbReference type="Rhea" id="RHEA:22380"/>
        <dbReference type="Rhea" id="RHEA-COMP:14570"/>
        <dbReference type="Rhea" id="RHEA-COMP:14573"/>
        <dbReference type="ChEBI" id="CHEBI:15377"/>
        <dbReference type="ChEBI" id="CHEBI:15378"/>
        <dbReference type="ChEBI" id="CHEBI:17790"/>
        <dbReference type="ChEBI" id="CHEBI:140522"/>
        <dbReference type="ChEBI" id="CHEBI:140523"/>
        <dbReference type="EC" id="3.1.1.11"/>
    </reaction>
</comment>
<sequence length="152" mass="16988">MNFDSKIHRYRVTRDDKIAPATNVAPCKSDLTIGLGMGIDNSNLKPNVIVAKDGNSQFKTIGATSVAAPKNSNIRHVIYIKAGIYVEYIAIDKQYTIIIMYSDGPRKTIVISRKGVKNGSEITTWQTATFCKYPRTLIILFFFINHKITQSS</sequence>
<dbReference type="PROSITE" id="PS00800">
    <property type="entry name" value="PECTINESTERASE_1"/>
    <property type="match status" value="1"/>
</dbReference>
<gene>
    <name evidence="6" type="ORF">PVK06_004046</name>
</gene>
<dbReference type="InterPro" id="IPR011050">
    <property type="entry name" value="Pectin_lyase_fold/virulence"/>
</dbReference>
<comment type="pathway">
    <text evidence="1 4">Glycan metabolism; pectin degradation; 2-dehydro-3-deoxy-D-gluconate from pectin: step 1/5.</text>
</comment>
<keyword evidence="3 4" id="KW-0063">Aspartyl esterase</keyword>
<evidence type="ECO:0000256" key="3">
    <source>
        <dbReference type="ARBA" id="ARBA00023085"/>
    </source>
</evidence>
<evidence type="ECO:0000259" key="5">
    <source>
        <dbReference type="Pfam" id="PF01095"/>
    </source>
</evidence>
<comment type="subcellular location">
    <subcellularLocation>
        <location evidence="4">Secreted</location>
        <location evidence="4">Cell wall</location>
    </subcellularLocation>
</comment>
<name>A0ABR0QQW8_GOSAR</name>
<evidence type="ECO:0000313" key="7">
    <source>
        <dbReference type="Proteomes" id="UP001358586"/>
    </source>
</evidence>
<evidence type="ECO:0000256" key="1">
    <source>
        <dbReference type="ARBA" id="ARBA00005184"/>
    </source>
</evidence>
<keyword evidence="4" id="KW-0964">Secreted</keyword>
<keyword evidence="4" id="KW-0961">Cell wall biogenesis/degradation</keyword>
<comment type="caution">
    <text evidence="6">The sequence shown here is derived from an EMBL/GenBank/DDBJ whole genome shotgun (WGS) entry which is preliminary data.</text>
</comment>
<keyword evidence="7" id="KW-1185">Reference proteome</keyword>
<dbReference type="PANTHER" id="PTHR31707">
    <property type="entry name" value="PECTINESTERASE"/>
    <property type="match status" value="1"/>
</dbReference>
<dbReference type="EMBL" id="JARKNE010000002">
    <property type="protein sequence ID" value="KAK5841723.1"/>
    <property type="molecule type" value="Genomic_DNA"/>
</dbReference>
<dbReference type="Pfam" id="PF01095">
    <property type="entry name" value="Pectinesterase"/>
    <property type="match status" value="1"/>
</dbReference>
<dbReference type="SUPFAM" id="SSF51126">
    <property type="entry name" value="Pectin lyase-like"/>
    <property type="match status" value="1"/>
</dbReference>
<dbReference type="Gene3D" id="2.160.20.10">
    <property type="entry name" value="Single-stranded right-handed beta-helix, Pectin lyase-like"/>
    <property type="match status" value="1"/>
</dbReference>
<organism evidence="6 7">
    <name type="scientific">Gossypium arboreum</name>
    <name type="common">Tree cotton</name>
    <name type="synonym">Gossypium nanking</name>
    <dbReference type="NCBI Taxonomy" id="29729"/>
    <lineage>
        <taxon>Eukaryota</taxon>
        <taxon>Viridiplantae</taxon>
        <taxon>Streptophyta</taxon>
        <taxon>Embryophyta</taxon>
        <taxon>Tracheophyta</taxon>
        <taxon>Spermatophyta</taxon>
        <taxon>Magnoliopsida</taxon>
        <taxon>eudicotyledons</taxon>
        <taxon>Gunneridae</taxon>
        <taxon>Pentapetalae</taxon>
        <taxon>rosids</taxon>
        <taxon>malvids</taxon>
        <taxon>Malvales</taxon>
        <taxon>Malvaceae</taxon>
        <taxon>Malvoideae</taxon>
        <taxon>Gossypium</taxon>
    </lineage>
</organism>
<evidence type="ECO:0000256" key="4">
    <source>
        <dbReference type="RuleBase" id="RU000589"/>
    </source>
</evidence>
<proteinExistence type="predicted"/>
<dbReference type="InterPro" id="IPR000070">
    <property type="entry name" value="Pectinesterase_cat"/>
</dbReference>
<evidence type="ECO:0000256" key="2">
    <source>
        <dbReference type="ARBA" id="ARBA00022801"/>
    </source>
</evidence>
<feature type="domain" description="Pectinesterase catalytic" evidence="5">
    <location>
        <begin position="47"/>
        <end position="138"/>
    </location>
</feature>
<evidence type="ECO:0000313" key="6">
    <source>
        <dbReference type="EMBL" id="KAK5841723.1"/>
    </source>
</evidence>
<dbReference type="Proteomes" id="UP001358586">
    <property type="component" value="Chromosome 2"/>
</dbReference>
<dbReference type="InterPro" id="IPR018040">
    <property type="entry name" value="Pectinesterase_Tyr_AS"/>
</dbReference>
<comment type="function">
    <text evidence="4">Acts in the modification of cell walls via demethylesterification of cell wall pectin.</text>
</comment>